<proteinExistence type="predicted"/>
<keyword evidence="3" id="KW-1185">Reference proteome</keyword>
<dbReference type="Gene3D" id="3.40.50.720">
    <property type="entry name" value="NAD(P)-binding Rossmann-like Domain"/>
    <property type="match status" value="1"/>
</dbReference>
<dbReference type="Gramene" id="ABP00664">
    <property type="protein sequence ID" value="ABP00664"/>
    <property type="gene ID" value="OSTLU_13420"/>
</dbReference>
<name>A4SA99_OSTLU</name>
<dbReference type="Pfam" id="PF16363">
    <property type="entry name" value="GDP_Man_Dehyd"/>
    <property type="match status" value="1"/>
</dbReference>
<evidence type="ECO:0000259" key="1">
    <source>
        <dbReference type="Pfam" id="PF16363"/>
    </source>
</evidence>
<evidence type="ECO:0000313" key="2">
    <source>
        <dbReference type="EMBL" id="ABP00664.1"/>
    </source>
</evidence>
<dbReference type="Gene3D" id="3.90.25.10">
    <property type="entry name" value="UDP-galactose 4-epimerase, domain 1"/>
    <property type="match status" value="1"/>
</dbReference>
<gene>
    <name evidence="2" type="ORF">OSTLU_13420</name>
</gene>
<sequence>MIGSYVVKQLIQEGKYEVHGLVRYRSDLSNLAGELNNIQLVRGDILDGTRVKQVVAEICPTVIFHFAAQAINGVSYDSAELTLDTNIKGTFNMLEAVRFAGLSNKTRFLLAGSSTEYGKTADTWEGAIPEEAPLAPVSPYGVSKVAADLLAQQYVHSHGMHVVTARFFIQVSAGGTESLAPQEFCRQIAMIELGLQSPVVRHGRITTKRDITDLRDSARVVTKLVDLGEPGESYNIGSGIALSMKDILDTAISLSTRPDITTLFDGARERLYDEKILLSDNRKIRELTGWIPDPNITNTIADILKHWRRKTRTLFPE</sequence>
<feature type="domain" description="NAD(P)-binding" evidence="1">
    <location>
        <begin position="2"/>
        <end position="302"/>
    </location>
</feature>
<dbReference type="AlphaFoldDB" id="A4SA99"/>
<dbReference type="SUPFAM" id="SSF51735">
    <property type="entry name" value="NAD(P)-binding Rossmann-fold domains"/>
    <property type="match status" value="1"/>
</dbReference>
<dbReference type="RefSeq" id="XP_001422347.1">
    <property type="nucleotide sequence ID" value="XM_001422310.1"/>
</dbReference>
<dbReference type="KEGG" id="olu:OSTLU_13420"/>
<evidence type="ECO:0000313" key="3">
    <source>
        <dbReference type="Proteomes" id="UP000001568"/>
    </source>
</evidence>
<dbReference type="GeneID" id="5006375"/>
<dbReference type="HOGENOM" id="CLU_007383_1_7_1"/>
<dbReference type="STRING" id="436017.A4SA99"/>
<protein>
    <recommendedName>
        <fullName evidence="1">NAD(P)-binding domain-containing protein</fullName>
    </recommendedName>
</protein>
<dbReference type="InterPro" id="IPR036291">
    <property type="entry name" value="NAD(P)-bd_dom_sf"/>
</dbReference>
<reference evidence="2 3" key="1">
    <citation type="journal article" date="2007" name="Proc. Natl. Acad. Sci. U.S.A.">
        <title>The tiny eukaryote Ostreococcus provides genomic insights into the paradox of plankton speciation.</title>
        <authorList>
            <person name="Palenik B."/>
            <person name="Grimwood J."/>
            <person name="Aerts A."/>
            <person name="Rouze P."/>
            <person name="Salamov A."/>
            <person name="Putnam N."/>
            <person name="Dupont C."/>
            <person name="Jorgensen R."/>
            <person name="Derelle E."/>
            <person name="Rombauts S."/>
            <person name="Zhou K."/>
            <person name="Otillar R."/>
            <person name="Merchant S.S."/>
            <person name="Podell S."/>
            <person name="Gaasterland T."/>
            <person name="Napoli C."/>
            <person name="Gendler K."/>
            <person name="Manuell A."/>
            <person name="Tai V."/>
            <person name="Vallon O."/>
            <person name="Piganeau G."/>
            <person name="Jancek S."/>
            <person name="Heijde M."/>
            <person name="Jabbari K."/>
            <person name="Bowler C."/>
            <person name="Lohr M."/>
            <person name="Robbens S."/>
            <person name="Werner G."/>
            <person name="Dubchak I."/>
            <person name="Pazour G.J."/>
            <person name="Ren Q."/>
            <person name="Paulsen I."/>
            <person name="Delwiche C."/>
            <person name="Schmutz J."/>
            <person name="Rokhsar D."/>
            <person name="Van de Peer Y."/>
            <person name="Moreau H."/>
            <person name="Grigoriev I.V."/>
        </authorList>
    </citation>
    <scope>NUCLEOTIDE SEQUENCE [LARGE SCALE GENOMIC DNA]</scope>
    <source>
        <strain evidence="2 3">CCE9901</strain>
    </source>
</reference>
<accession>A4SA99</accession>
<dbReference type="EMBL" id="CP000598">
    <property type="protein sequence ID" value="ABP00664.1"/>
    <property type="molecule type" value="Genomic_DNA"/>
</dbReference>
<organism evidence="2 3">
    <name type="scientific">Ostreococcus lucimarinus (strain CCE9901)</name>
    <dbReference type="NCBI Taxonomy" id="436017"/>
    <lineage>
        <taxon>Eukaryota</taxon>
        <taxon>Viridiplantae</taxon>
        <taxon>Chlorophyta</taxon>
        <taxon>Mamiellophyceae</taxon>
        <taxon>Mamiellales</taxon>
        <taxon>Bathycoccaceae</taxon>
        <taxon>Ostreococcus</taxon>
    </lineage>
</organism>
<dbReference type="OrthoDB" id="2735536at2759"/>
<dbReference type="PANTHER" id="PTHR43000">
    <property type="entry name" value="DTDP-D-GLUCOSE 4,6-DEHYDRATASE-RELATED"/>
    <property type="match status" value="1"/>
</dbReference>
<dbReference type="eggNOG" id="KOG1372">
    <property type="taxonomic scope" value="Eukaryota"/>
</dbReference>
<dbReference type="InterPro" id="IPR016040">
    <property type="entry name" value="NAD(P)-bd_dom"/>
</dbReference>
<dbReference type="Proteomes" id="UP000001568">
    <property type="component" value="Chromosome 18"/>
</dbReference>